<accession>A0A3A2ZUR9</accession>
<dbReference type="PANTHER" id="PTHR35140">
    <property type="entry name" value="MITOTIC CHECK POINT PROTEIN BFA1"/>
    <property type="match status" value="1"/>
</dbReference>
<feature type="region of interest" description="Disordered" evidence="1">
    <location>
        <begin position="561"/>
        <end position="782"/>
    </location>
</feature>
<feature type="region of interest" description="Disordered" evidence="1">
    <location>
        <begin position="41"/>
        <end position="72"/>
    </location>
</feature>
<organism evidence="2 3">
    <name type="scientific">Aspergillus sclerotialis</name>
    <dbReference type="NCBI Taxonomy" id="2070753"/>
    <lineage>
        <taxon>Eukaryota</taxon>
        <taxon>Fungi</taxon>
        <taxon>Dikarya</taxon>
        <taxon>Ascomycota</taxon>
        <taxon>Pezizomycotina</taxon>
        <taxon>Eurotiomycetes</taxon>
        <taxon>Eurotiomycetidae</taxon>
        <taxon>Eurotiales</taxon>
        <taxon>Aspergillaceae</taxon>
        <taxon>Aspergillus</taxon>
        <taxon>Aspergillus subgen. Polypaecilum</taxon>
    </lineage>
</organism>
<evidence type="ECO:0000313" key="2">
    <source>
        <dbReference type="EMBL" id="RJE26083.1"/>
    </source>
</evidence>
<feature type="compositionally biased region" description="Low complexity" evidence="1">
    <location>
        <begin position="163"/>
        <end position="175"/>
    </location>
</feature>
<dbReference type="GO" id="GO:0031578">
    <property type="term" value="P:mitotic spindle orientation checkpoint signaling"/>
    <property type="evidence" value="ECO:0007669"/>
    <property type="project" value="TreeGrafter"/>
</dbReference>
<feature type="compositionally biased region" description="Acidic residues" evidence="1">
    <location>
        <begin position="233"/>
        <end position="243"/>
    </location>
</feature>
<comment type="caution">
    <text evidence="2">The sequence shown here is derived from an EMBL/GenBank/DDBJ whole genome shotgun (WGS) entry which is preliminary data.</text>
</comment>
<dbReference type="InterPro" id="IPR034586">
    <property type="entry name" value="Bfa1/Byr4"/>
</dbReference>
<feature type="compositionally biased region" description="Polar residues" evidence="1">
    <location>
        <begin position="394"/>
        <end position="403"/>
    </location>
</feature>
<feature type="compositionally biased region" description="Low complexity" evidence="1">
    <location>
        <begin position="753"/>
        <end position="762"/>
    </location>
</feature>
<feature type="compositionally biased region" description="Polar residues" evidence="1">
    <location>
        <begin position="741"/>
        <end position="752"/>
    </location>
</feature>
<proteinExistence type="predicted"/>
<dbReference type="PANTHER" id="PTHR35140:SF1">
    <property type="entry name" value="MITOTIC CHECK POINT PROTEIN BFA1"/>
    <property type="match status" value="1"/>
</dbReference>
<dbReference type="GO" id="GO:0005096">
    <property type="term" value="F:GTPase activator activity"/>
    <property type="evidence" value="ECO:0007669"/>
    <property type="project" value="InterPro"/>
</dbReference>
<dbReference type="EMBL" id="MVGC01000030">
    <property type="protein sequence ID" value="RJE26083.1"/>
    <property type="molecule type" value="Genomic_DNA"/>
</dbReference>
<feature type="compositionally biased region" description="Polar residues" evidence="1">
    <location>
        <begin position="218"/>
        <end position="228"/>
    </location>
</feature>
<gene>
    <name evidence="2" type="ORF">PHISCL_01608</name>
</gene>
<dbReference type="AlphaFoldDB" id="A0A3A2ZUR9"/>
<dbReference type="GO" id="GO:0044732">
    <property type="term" value="C:mitotic spindle pole body"/>
    <property type="evidence" value="ECO:0007669"/>
    <property type="project" value="TreeGrafter"/>
</dbReference>
<feature type="compositionally biased region" description="Basic residues" evidence="1">
    <location>
        <begin position="568"/>
        <end position="581"/>
    </location>
</feature>
<protein>
    <submittedName>
        <fullName evidence="2">Cytokinesis regulator Byr4</fullName>
    </submittedName>
</protein>
<evidence type="ECO:0000256" key="1">
    <source>
        <dbReference type="SAM" id="MobiDB-lite"/>
    </source>
</evidence>
<sequence>MQPLTLQLRHDDDEAIECWDDDGDLQCNEDIQFRTVSRATSVTNSSIRPSGHRDSISSRRSTRSDLDSNAGGDEDWQVLLHESDDLVNDRAFASARGAGIPLPANVPKSALVGGTIKRLGRKKPNRAFADDWAEDLELPNSDSVLELKYPLEPGFPESLGQISSAAASPVKPSSPLQDDNISPWPSALTSLSDFLEGDNSDMQDIPTMEIAKLKTQQRETPITDSSPNKADVENLDDDFEFPAEDVPLQLPPRKARRTTPSPTPEEFDVDWCEGSIGIRFGGTTRDRPSNTSSSMSVVSPSVSSCLSMSDDDGLDGLVIPEGPLALKKRQEATSEDPSNNSVKFQTDQATEDFFSGIEVEGDDVFTGAKRSLNPNIKRKTEPPCSPARRPETAVTFTKSTGSPKTRIPRPTNHIHSHSTHLETVSESGAPPPKPGDLLPHLGENPLHPSTSKPPLSTNPTTSTNRLTLNRRHTGARPAKAGLADEPISGTSRHPLKTKRSMPTICNSHSAASTELPVYSPSRNDGSGRSLAASTTRSFTPTDRIGNGMRSLNRRQLAPFIPAGATGNRSHHVSVKSHRHSARANSDNVGPSSNAQGSSFRAARLNRKEPIGNNPSETCPELGLSATKRTITRPALRQKFGDGTELESFDDLPTSSQSESRFVKNPTGRGIPRSLRSRLNLAQDNQQPTEPPAEPTTPVSVAKPPDFTPRFARDTNASRNAREQRISSMATNLKNREGNPLMSLSTNRRSQANTRGSSSSTSVRSRKGKSPISPGNKPHLIKPIGTGVQEAKSVNGMRYNPTAFRWEGNETSIQRFDFASSKSPKPAPALITNVGAMQNVRVVGGMVFDPRCMCWRKLAPSQPGSNDLVAVQDEDDVFAGLGDLEEKAPDSTPSVRNSDMFEDPPLPSGDDRSGEESSEEWPMTEEFDVGPEFVRRQRTEEEKWRRKVDKWISFDRAKFGNGWRWSIRDLVRFNGNVSPP</sequence>
<feature type="compositionally biased region" description="Polar residues" evidence="1">
    <location>
        <begin position="520"/>
        <end position="540"/>
    </location>
</feature>
<evidence type="ECO:0000313" key="3">
    <source>
        <dbReference type="Proteomes" id="UP000266188"/>
    </source>
</evidence>
<dbReference type="Proteomes" id="UP000266188">
    <property type="component" value="Unassembled WGS sequence"/>
</dbReference>
<feature type="compositionally biased region" description="Polar residues" evidence="1">
    <location>
        <begin position="582"/>
        <end position="598"/>
    </location>
</feature>
<feature type="compositionally biased region" description="Low complexity" evidence="1">
    <location>
        <begin position="289"/>
        <end position="308"/>
    </location>
</feature>
<dbReference type="STRING" id="2070753.A0A3A2ZUR9"/>
<feature type="region of interest" description="Disordered" evidence="1">
    <location>
        <begin position="515"/>
        <end position="547"/>
    </location>
</feature>
<feature type="region of interest" description="Disordered" evidence="1">
    <location>
        <begin position="883"/>
        <end position="933"/>
    </location>
</feature>
<feature type="compositionally biased region" description="Basic and acidic residues" evidence="1">
    <location>
        <begin position="51"/>
        <end position="66"/>
    </location>
</feature>
<dbReference type="OrthoDB" id="19159at2759"/>
<feature type="region of interest" description="Disordered" evidence="1">
    <location>
        <begin position="366"/>
        <end position="500"/>
    </location>
</feature>
<name>A0A3A2ZUR9_9EURO</name>
<keyword evidence="3" id="KW-1185">Reference proteome</keyword>
<dbReference type="GO" id="GO:1990334">
    <property type="term" value="C:Bfa1-Bub2 complex"/>
    <property type="evidence" value="ECO:0007669"/>
    <property type="project" value="InterPro"/>
</dbReference>
<feature type="region of interest" description="Disordered" evidence="1">
    <location>
        <begin position="160"/>
        <end position="182"/>
    </location>
</feature>
<feature type="compositionally biased region" description="Acidic residues" evidence="1">
    <location>
        <begin position="915"/>
        <end position="928"/>
    </location>
</feature>
<feature type="compositionally biased region" description="Low complexity" evidence="1">
    <location>
        <begin position="448"/>
        <end position="467"/>
    </location>
</feature>
<reference evidence="3" key="1">
    <citation type="submission" date="2017-02" db="EMBL/GenBank/DDBJ databases">
        <authorList>
            <person name="Tafer H."/>
            <person name="Lopandic K."/>
        </authorList>
    </citation>
    <scope>NUCLEOTIDE SEQUENCE [LARGE SCALE GENOMIC DNA]</scope>
    <source>
        <strain evidence="3">CBS 366.77</strain>
    </source>
</reference>
<feature type="region of interest" description="Disordered" evidence="1">
    <location>
        <begin position="213"/>
        <end position="315"/>
    </location>
</feature>